<proteinExistence type="predicted"/>
<keyword evidence="1" id="KW-0472">Membrane</keyword>
<dbReference type="Proteomes" id="UP001217089">
    <property type="component" value="Unassembled WGS sequence"/>
</dbReference>
<feature type="transmembrane region" description="Helical" evidence="1">
    <location>
        <begin position="56"/>
        <end position="77"/>
    </location>
</feature>
<evidence type="ECO:0000256" key="1">
    <source>
        <dbReference type="SAM" id="Phobius"/>
    </source>
</evidence>
<comment type="caution">
    <text evidence="2">The sequence shown here is derived from an EMBL/GenBank/DDBJ whole genome shotgun (WGS) entry which is preliminary data.</text>
</comment>
<name>A0ABQ9FRF2_TEGGR</name>
<dbReference type="EMBL" id="JARBDR010000214">
    <property type="protein sequence ID" value="KAJ8319321.1"/>
    <property type="molecule type" value="Genomic_DNA"/>
</dbReference>
<reference evidence="2 3" key="1">
    <citation type="submission" date="2022-12" db="EMBL/GenBank/DDBJ databases">
        <title>Chromosome-level genome of Tegillarca granosa.</title>
        <authorList>
            <person name="Kim J."/>
        </authorList>
    </citation>
    <scope>NUCLEOTIDE SEQUENCE [LARGE SCALE GENOMIC DNA]</scope>
    <source>
        <strain evidence="2">Teg-2019</strain>
        <tissue evidence="2">Adductor muscle</tissue>
    </source>
</reference>
<gene>
    <name evidence="2" type="ORF">KUTeg_004412</name>
</gene>
<evidence type="ECO:0000313" key="3">
    <source>
        <dbReference type="Proteomes" id="UP001217089"/>
    </source>
</evidence>
<evidence type="ECO:0008006" key="4">
    <source>
        <dbReference type="Google" id="ProtNLM"/>
    </source>
</evidence>
<protein>
    <recommendedName>
        <fullName evidence="4">Global nitrogen transcriptional regulator</fullName>
    </recommendedName>
</protein>
<sequence length="164" mass="19412">MGPWIKYGLNLHREGLFSMFLYKKRILQQKNFHIQKNKIVLTSQGHIYRLNSHTGAIVNSEMLFFIYAPLLNGFLLIKFDRKKAQLISCFTSRFVIKVVINLFYSEKICKSNLCIMIFTLYHRERPFLYFSLNMSLCIVQQGQNERLKLYGTKIIAHNKSFLFS</sequence>
<keyword evidence="3" id="KW-1185">Reference proteome</keyword>
<keyword evidence="1" id="KW-1133">Transmembrane helix</keyword>
<keyword evidence="1" id="KW-0812">Transmembrane</keyword>
<organism evidence="2 3">
    <name type="scientific">Tegillarca granosa</name>
    <name type="common">Malaysian cockle</name>
    <name type="synonym">Anadara granosa</name>
    <dbReference type="NCBI Taxonomy" id="220873"/>
    <lineage>
        <taxon>Eukaryota</taxon>
        <taxon>Metazoa</taxon>
        <taxon>Spiralia</taxon>
        <taxon>Lophotrochozoa</taxon>
        <taxon>Mollusca</taxon>
        <taxon>Bivalvia</taxon>
        <taxon>Autobranchia</taxon>
        <taxon>Pteriomorphia</taxon>
        <taxon>Arcoida</taxon>
        <taxon>Arcoidea</taxon>
        <taxon>Arcidae</taxon>
        <taxon>Tegillarca</taxon>
    </lineage>
</organism>
<evidence type="ECO:0000313" key="2">
    <source>
        <dbReference type="EMBL" id="KAJ8319321.1"/>
    </source>
</evidence>
<accession>A0ABQ9FRF2</accession>